<dbReference type="AlphaFoldDB" id="A0A645E571"/>
<proteinExistence type="predicted"/>
<name>A0A645E571_9ZZZZ</name>
<sequence length="140" mass="15840">MAERAHWIVSSCASLREISSFSDAEGLAGIFICSNMILFWYSQVDISKAAGNELLYESLTTTTGLGRESAIWRNFSSLPPDAMKSTVKSFFSFTLRVDPEGWYKDLSRLMASRLSEFVFFPLSMEESSMIWIVFSINAQF</sequence>
<comment type="caution">
    <text evidence="1">The sequence shown here is derived from an EMBL/GenBank/DDBJ whole genome shotgun (WGS) entry which is preliminary data.</text>
</comment>
<accession>A0A645E571</accession>
<reference evidence="1" key="1">
    <citation type="submission" date="2019-08" db="EMBL/GenBank/DDBJ databases">
        <authorList>
            <person name="Kucharzyk K."/>
            <person name="Murdoch R.W."/>
            <person name="Higgins S."/>
            <person name="Loffler F."/>
        </authorList>
    </citation>
    <scope>NUCLEOTIDE SEQUENCE</scope>
</reference>
<organism evidence="1">
    <name type="scientific">bioreactor metagenome</name>
    <dbReference type="NCBI Taxonomy" id="1076179"/>
    <lineage>
        <taxon>unclassified sequences</taxon>
        <taxon>metagenomes</taxon>
        <taxon>ecological metagenomes</taxon>
    </lineage>
</organism>
<protein>
    <submittedName>
        <fullName evidence="1">Uncharacterized protein</fullName>
    </submittedName>
</protein>
<evidence type="ECO:0000313" key="1">
    <source>
        <dbReference type="EMBL" id="MPM96655.1"/>
    </source>
</evidence>
<gene>
    <name evidence="1" type="ORF">SDC9_143820</name>
</gene>
<dbReference type="EMBL" id="VSSQ01043015">
    <property type="protein sequence ID" value="MPM96655.1"/>
    <property type="molecule type" value="Genomic_DNA"/>
</dbReference>